<evidence type="ECO:0000256" key="6">
    <source>
        <dbReference type="ARBA" id="ARBA00022448"/>
    </source>
</evidence>
<keyword evidence="27" id="KW-1185">Reference proteome</keyword>
<dbReference type="EC" id="2.3.1.48" evidence="5"/>
<keyword evidence="14" id="KW-0653">Protein transport</keyword>
<accession>A0A8K0KJ19</accession>
<dbReference type="GO" id="GO:0070390">
    <property type="term" value="C:transcription export complex 2"/>
    <property type="evidence" value="ECO:0007669"/>
    <property type="project" value="TreeGrafter"/>
</dbReference>
<keyword evidence="18" id="KW-0906">Nuclear pore complex</keyword>
<gene>
    <name evidence="26" type="ORF">J437_LFUL017162</name>
</gene>
<evidence type="ECO:0000256" key="15">
    <source>
        <dbReference type="ARBA" id="ARBA00022990"/>
    </source>
</evidence>
<evidence type="ECO:0000256" key="22">
    <source>
        <dbReference type="ARBA" id="ARBA00055631"/>
    </source>
</evidence>
<evidence type="ECO:0000256" key="4">
    <source>
        <dbReference type="ARBA" id="ARBA00004642"/>
    </source>
</evidence>
<feature type="domain" description="PCI" evidence="25">
    <location>
        <begin position="241"/>
        <end position="418"/>
    </location>
</feature>
<dbReference type="GO" id="GO:0005654">
    <property type="term" value="C:nucleoplasm"/>
    <property type="evidence" value="ECO:0007669"/>
    <property type="project" value="UniProtKB-SubCell"/>
</dbReference>
<evidence type="ECO:0000256" key="13">
    <source>
        <dbReference type="ARBA" id="ARBA00022859"/>
    </source>
</evidence>
<dbReference type="GO" id="GO:0015031">
    <property type="term" value="P:protein transport"/>
    <property type="evidence" value="ECO:0007669"/>
    <property type="project" value="UniProtKB-KW"/>
</dbReference>
<dbReference type="GO" id="GO:0002376">
    <property type="term" value="P:immune system process"/>
    <property type="evidence" value="ECO:0007669"/>
    <property type="project" value="UniProtKB-KW"/>
</dbReference>
<keyword evidence="13" id="KW-0391">Immunity</keyword>
<evidence type="ECO:0000256" key="5">
    <source>
        <dbReference type="ARBA" id="ARBA00013184"/>
    </source>
</evidence>
<dbReference type="Proteomes" id="UP000792457">
    <property type="component" value="Unassembled WGS sequence"/>
</dbReference>
<evidence type="ECO:0000256" key="7">
    <source>
        <dbReference type="ARBA" id="ARBA00022454"/>
    </source>
</evidence>
<dbReference type="OrthoDB" id="21502at2759"/>
<keyword evidence="8" id="KW-0488">Methylation</keyword>
<evidence type="ECO:0000256" key="20">
    <source>
        <dbReference type="ARBA" id="ARBA00023315"/>
    </source>
</evidence>
<dbReference type="Gene3D" id="1.25.40.990">
    <property type="match status" value="1"/>
</dbReference>
<dbReference type="PANTHER" id="PTHR12436:SF3">
    <property type="entry name" value="GERMINAL-CENTER ASSOCIATED NUCLEAR PROTEIN"/>
    <property type="match status" value="1"/>
</dbReference>
<dbReference type="GO" id="GO:0006406">
    <property type="term" value="P:mRNA export from nucleus"/>
    <property type="evidence" value="ECO:0007669"/>
    <property type="project" value="TreeGrafter"/>
</dbReference>
<evidence type="ECO:0000256" key="19">
    <source>
        <dbReference type="ARBA" id="ARBA00023242"/>
    </source>
</evidence>
<evidence type="ECO:0000256" key="11">
    <source>
        <dbReference type="ARBA" id="ARBA00022679"/>
    </source>
</evidence>
<evidence type="ECO:0000256" key="21">
    <source>
        <dbReference type="ARBA" id="ARBA00038443"/>
    </source>
</evidence>
<keyword evidence="20" id="KW-0012">Acyltransferase</keyword>
<dbReference type="PROSITE" id="PS50250">
    <property type="entry name" value="PCI"/>
    <property type="match status" value="1"/>
</dbReference>
<dbReference type="InterPro" id="IPR045107">
    <property type="entry name" value="SAC3/GANP/THP3"/>
</dbReference>
<keyword evidence="12" id="KW-0509">mRNA transport</keyword>
<comment type="function">
    <text evidence="22">As a component of the TREX-2 complex, involved in the export of mRNAs to the cytoplasm through the nuclear pores. Through the acetylation of histones, affects the assembly of nucleosomes at immunoglobulin variable region genes and promotes the recruitment and positioning of transcription complex to favor DNA cytosine deaminase AICDA/AID targeting, hence promoting somatic hypermutations.</text>
</comment>
<evidence type="ECO:0000256" key="10">
    <source>
        <dbReference type="ARBA" id="ARBA00022553"/>
    </source>
</evidence>
<evidence type="ECO:0000259" key="25">
    <source>
        <dbReference type="PROSITE" id="PS50250"/>
    </source>
</evidence>
<evidence type="ECO:0000256" key="2">
    <source>
        <dbReference type="ARBA" id="ARBA00004496"/>
    </source>
</evidence>
<protein>
    <recommendedName>
        <fullName evidence="23">Germinal-center associated nuclear protein</fullName>
        <ecNumber evidence="5">2.3.1.48</ecNumber>
    </recommendedName>
</protein>
<keyword evidence="16" id="KW-0811">Translocation</keyword>
<evidence type="ECO:0000256" key="23">
    <source>
        <dbReference type="ARBA" id="ARBA00069544"/>
    </source>
</evidence>
<evidence type="ECO:0000256" key="24">
    <source>
        <dbReference type="SAM" id="MobiDB-lite"/>
    </source>
</evidence>
<organism evidence="26 27">
    <name type="scientific">Ladona fulva</name>
    <name type="common">Scarce chaser dragonfly</name>
    <name type="synonym">Libellula fulva</name>
    <dbReference type="NCBI Taxonomy" id="123851"/>
    <lineage>
        <taxon>Eukaryota</taxon>
        <taxon>Metazoa</taxon>
        <taxon>Ecdysozoa</taxon>
        <taxon>Arthropoda</taxon>
        <taxon>Hexapoda</taxon>
        <taxon>Insecta</taxon>
        <taxon>Pterygota</taxon>
        <taxon>Palaeoptera</taxon>
        <taxon>Odonata</taxon>
        <taxon>Epiprocta</taxon>
        <taxon>Anisoptera</taxon>
        <taxon>Libelluloidea</taxon>
        <taxon>Libellulidae</taxon>
        <taxon>Ladona</taxon>
    </lineage>
</organism>
<keyword evidence="6" id="KW-0813">Transport</keyword>
<reference evidence="26" key="1">
    <citation type="submission" date="2013-04" db="EMBL/GenBank/DDBJ databases">
        <authorList>
            <person name="Qu J."/>
            <person name="Murali S.C."/>
            <person name="Bandaranaike D."/>
            <person name="Bellair M."/>
            <person name="Blankenburg K."/>
            <person name="Chao H."/>
            <person name="Dinh H."/>
            <person name="Doddapaneni H."/>
            <person name="Downs B."/>
            <person name="Dugan-Rocha S."/>
            <person name="Elkadiri S."/>
            <person name="Gnanaolivu R.D."/>
            <person name="Hernandez B."/>
            <person name="Javaid M."/>
            <person name="Jayaseelan J.C."/>
            <person name="Lee S."/>
            <person name="Li M."/>
            <person name="Ming W."/>
            <person name="Munidasa M."/>
            <person name="Muniz J."/>
            <person name="Nguyen L."/>
            <person name="Ongeri F."/>
            <person name="Osuji N."/>
            <person name="Pu L.-L."/>
            <person name="Puazo M."/>
            <person name="Qu C."/>
            <person name="Quiroz J."/>
            <person name="Raj R."/>
            <person name="Weissenberger G."/>
            <person name="Xin Y."/>
            <person name="Zou X."/>
            <person name="Han Y."/>
            <person name="Richards S."/>
            <person name="Worley K."/>
            <person name="Muzny D."/>
            <person name="Gibbs R."/>
        </authorList>
    </citation>
    <scope>NUCLEOTIDE SEQUENCE</scope>
    <source>
        <strain evidence="26">Sampled in the wild</strain>
    </source>
</reference>
<evidence type="ECO:0000256" key="18">
    <source>
        <dbReference type="ARBA" id="ARBA00023132"/>
    </source>
</evidence>
<feature type="region of interest" description="Disordered" evidence="24">
    <location>
        <begin position="1"/>
        <end position="42"/>
    </location>
</feature>
<evidence type="ECO:0000256" key="14">
    <source>
        <dbReference type="ARBA" id="ARBA00022927"/>
    </source>
</evidence>
<proteinExistence type="inferred from homology"/>
<keyword evidence="11" id="KW-0808">Transferase</keyword>
<evidence type="ECO:0000256" key="8">
    <source>
        <dbReference type="ARBA" id="ARBA00022481"/>
    </source>
</evidence>
<evidence type="ECO:0000313" key="27">
    <source>
        <dbReference type="Proteomes" id="UP000792457"/>
    </source>
</evidence>
<comment type="subcellular location">
    <subcellularLocation>
        <location evidence="1">Chromosome</location>
    </subcellularLocation>
    <subcellularLocation>
        <location evidence="2">Cytoplasm</location>
    </subcellularLocation>
    <subcellularLocation>
        <location evidence="3">Nucleus</location>
        <location evidence="3">Nuclear pore complex</location>
    </subcellularLocation>
    <subcellularLocation>
        <location evidence="4">Nucleus</location>
        <location evidence="4">Nucleoplasm</location>
    </subcellularLocation>
</comment>
<keyword evidence="7" id="KW-0158">Chromosome</keyword>
<evidence type="ECO:0000313" key="26">
    <source>
        <dbReference type="EMBL" id="KAG8235937.1"/>
    </source>
</evidence>
<evidence type="ECO:0000256" key="16">
    <source>
        <dbReference type="ARBA" id="ARBA00023010"/>
    </source>
</evidence>
<dbReference type="PANTHER" id="PTHR12436">
    <property type="entry name" value="80 KDA MCM3-ASSOCIATED PROTEIN"/>
    <property type="match status" value="1"/>
</dbReference>
<reference evidence="26" key="2">
    <citation type="submission" date="2017-10" db="EMBL/GenBank/DDBJ databases">
        <title>Ladona fulva Genome sequencing and assembly.</title>
        <authorList>
            <person name="Murali S."/>
            <person name="Richards S."/>
            <person name="Bandaranaike D."/>
            <person name="Bellair M."/>
            <person name="Blankenburg K."/>
            <person name="Chao H."/>
            <person name="Dinh H."/>
            <person name="Doddapaneni H."/>
            <person name="Dugan-Rocha S."/>
            <person name="Elkadiri S."/>
            <person name="Gnanaolivu R."/>
            <person name="Hernandez B."/>
            <person name="Skinner E."/>
            <person name="Javaid M."/>
            <person name="Lee S."/>
            <person name="Li M."/>
            <person name="Ming W."/>
            <person name="Munidasa M."/>
            <person name="Muniz J."/>
            <person name="Nguyen L."/>
            <person name="Hughes D."/>
            <person name="Osuji N."/>
            <person name="Pu L.-L."/>
            <person name="Puazo M."/>
            <person name="Qu C."/>
            <person name="Quiroz J."/>
            <person name="Raj R."/>
            <person name="Weissenberger G."/>
            <person name="Xin Y."/>
            <person name="Zou X."/>
            <person name="Han Y."/>
            <person name="Worley K."/>
            <person name="Muzny D."/>
            <person name="Gibbs R."/>
        </authorList>
    </citation>
    <scope>NUCLEOTIDE SEQUENCE</scope>
    <source>
        <strain evidence="26">Sampled in the wild</strain>
    </source>
</reference>
<evidence type="ECO:0000256" key="1">
    <source>
        <dbReference type="ARBA" id="ARBA00004286"/>
    </source>
</evidence>
<keyword evidence="17" id="KW-0175">Coiled coil</keyword>
<keyword evidence="19" id="KW-0539">Nucleus</keyword>
<dbReference type="FunFam" id="1.25.40.990:FF:000003">
    <property type="entry name" value="germinal-center associated nuclear protein isoform X2"/>
    <property type="match status" value="1"/>
</dbReference>
<dbReference type="GO" id="GO:0005737">
    <property type="term" value="C:cytoplasm"/>
    <property type="evidence" value="ECO:0007669"/>
    <property type="project" value="UniProtKB-SubCell"/>
</dbReference>
<keyword evidence="10" id="KW-0597">Phosphoprotein</keyword>
<sequence>MGCILYTQRKSSEAASTSKVAEEKPLKPARRGKGKGKTEQATADVDVLFSKSANIKDLQEMLKKPAKTPEEKYRVLEARDKLMRMERGKQLKQGVGGRLHGTCPDMCPEKERYLRESQHQVHPYELKLTKEYSMNHTAAIKQYSRSSADQEEPLPHELRPSKVLVMAMNYMVLNIMDRSERKEENLRDWYFYVWDRTRAIRKDITQQQLCDMDSALLVEQCARFHIHCAEQLVGEDLSVFDEKINNENLTKCLQTLKHLYHDLAMKGEYCPNEAEFRGYIILMNLGDGNFMWEVQELRQEIQQSTPVRFAVQVYFALSSGNYVRFFNLVKSASYLNACLMHRYFNQVRTKALAAIARSYSFQSKVAQFPVSNLVNILNFESLEQGEMFCEHYGLELDPTRKFICLGRNALPPTNSVFPPTRAVNVIESKRKCTIGEVSFDICKN</sequence>
<comment type="similarity">
    <text evidence="21">Belongs to the SAC3 family.</text>
</comment>
<keyword evidence="9" id="KW-0963">Cytoplasm</keyword>
<evidence type="ECO:0000256" key="17">
    <source>
        <dbReference type="ARBA" id="ARBA00023054"/>
    </source>
</evidence>
<dbReference type="Pfam" id="PF03399">
    <property type="entry name" value="SAC3_GANP"/>
    <property type="match status" value="1"/>
</dbReference>
<dbReference type="EMBL" id="KZ308969">
    <property type="protein sequence ID" value="KAG8235937.1"/>
    <property type="molecule type" value="Genomic_DNA"/>
</dbReference>
<evidence type="ECO:0000256" key="12">
    <source>
        <dbReference type="ARBA" id="ARBA00022816"/>
    </source>
</evidence>
<dbReference type="AlphaFoldDB" id="A0A8K0KJ19"/>
<dbReference type="InterPro" id="IPR005062">
    <property type="entry name" value="SAC3/GANP/THP3_conserved"/>
</dbReference>
<evidence type="ECO:0000256" key="3">
    <source>
        <dbReference type="ARBA" id="ARBA00004567"/>
    </source>
</evidence>
<dbReference type="GO" id="GO:0005694">
    <property type="term" value="C:chromosome"/>
    <property type="evidence" value="ECO:0007669"/>
    <property type="project" value="UniProtKB-SubCell"/>
</dbReference>
<dbReference type="InterPro" id="IPR000717">
    <property type="entry name" value="PCI_dom"/>
</dbReference>
<dbReference type="GO" id="GO:0061733">
    <property type="term" value="F:protein-lysine-acetyltransferase activity"/>
    <property type="evidence" value="ECO:0007669"/>
    <property type="project" value="UniProtKB-EC"/>
</dbReference>
<evidence type="ECO:0000256" key="9">
    <source>
        <dbReference type="ARBA" id="ARBA00022490"/>
    </source>
</evidence>
<keyword evidence="15" id="KW-0007">Acetylation</keyword>
<name>A0A8K0KJ19_LADFU</name>
<comment type="caution">
    <text evidence="26">The sequence shown here is derived from an EMBL/GenBank/DDBJ whole genome shotgun (WGS) entry which is preliminary data.</text>
</comment>
<dbReference type="GO" id="GO:0005643">
    <property type="term" value="C:nuclear pore"/>
    <property type="evidence" value="ECO:0007669"/>
    <property type="project" value="UniProtKB-SubCell"/>
</dbReference>